<dbReference type="EMBL" id="MTKT01003978">
    <property type="protein sequence ID" value="OWM72830.1"/>
    <property type="molecule type" value="Genomic_DNA"/>
</dbReference>
<keyword evidence="5" id="KW-0234">DNA repair</keyword>
<evidence type="ECO:0000256" key="4">
    <source>
        <dbReference type="ARBA" id="ARBA00022840"/>
    </source>
</evidence>
<keyword evidence="4" id="KW-0067">ATP-binding</keyword>
<evidence type="ECO:0000256" key="3">
    <source>
        <dbReference type="ARBA" id="ARBA00022763"/>
    </source>
</evidence>
<keyword evidence="6" id="KW-0539">Nucleus</keyword>
<dbReference type="Pfam" id="PF08423">
    <property type="entry name" value="Rad51"/>
    <property type="match status" value="1"/>
</dbReference>
<dbReference type="GO" id="GO:0090656">
    <property type="term" value="P:t-circle formation"/>
    <property type="evidence" value="ECO:0007669"/>
    <property type="project" value="TreeGrafter"/>
</dbReference>
<dbReference type="GO" id="GO:0000400">
    <property type="term" value="F:four-way junction DNA binding"/>
    <property type="evidence" value="ECO:0007669"/>
    <property type="project" value="TreeGrafter"/>
</dbReference>
<dbReference type="OrthoDB" id="1861185at2759"/>
<evidence type="ECO:0000256" key="5">
    <source>
        <dbReference type="ARBA" id="ARBA00023204"/>
    </source>
</evidence>
<dbReference type="Proteomes" id="UP000197138">
    <property type="component" value="Unassembled WGS sequence"/>
</dbReference>
<organism evidence="8 9">
    <name type="scientific">Punica granatum</name>
    <name type="common">Pomegranate</name>
    <dbReference type="NCBI Taxonomy" id="22663"/>
    <lineage>
        <taxon>Eukaryota</taxon>
        <taxon>Viridiplantae</taxon>
        <taxon>Streptophyta</taxon>
        <taxon>Embryophyta</taxon>
        <taxon>Tracheophyta</taxon>
        <taxon>Spermatophyta</taxon>
        <taxon>Magnoliopsida</taxon>
        <taxon>eudicotyledons</taxon>
        <taxon>Gunneridae</taxon>
        <taxon>Pentapetalae</taxon>
        <taxon>rosids</taxon>
        <taxon>malvids</taxon>
        <taxon>Myrtales</taxon>
        <taxon>Lythraceae</taxon>
        <taxon>Punica</taxon>
    </lineage>
</organism>
<evidence type="ECO:0000313" key="11">
    <source>
        <dbReference type="RefSeq" id="XP_031382057.1"/>
    </source>
</evidence>
<evidence type="ECO:0000256" key="1">
    <source>
        <dbReference type="ARBA" id="ARBA00004123"/>
    </source>
</evidence>
<evidence type="ECO:0000313" key="9">
    <source>
        <dbReference type="Proteomes" id="UP000197138"/>
    </source>
</evidence>
<sequence>MRHETLLVRPRLTPKLTTGCPVLDGHLGGGLPCGLITEITAESGSGKTQLCLQLVLSAQLPSSLGGLSAASLFLHSEFPFPSRRLSQLAQALLSTHRSLFTPPYDPLDYIFVHPLHTADHLLDEMQKIESFLENSRTRLPVKLIIIDSIAALFRSEFDNTPLDLKRRSSMFFKISGRLKSIAKKFDLAVVITNQVVDLVGPSEGANGLRVGNLRSLYTSGRQVCAALGLAWANCVNSRIFLSRDEEFITEANESVHGSDESSIHRMRTRRRLHIVFAPHLPYSSCEFVIVREGIRGIER</sequence>
<dbReference type="InterPro" id="IPR016467">
    <property type="entry name" value="DNA_recomb/repair_RecA-like"/>
</dbReference>
<evidence type="ECO:0000256" key="6">
    <source>
        <dbReference type="ARBA" id="ARBA00023242"/>
    </source>
</evidence>
<reference evidence="11" key="4">
    <citation type="submission" date="2025-04" db="UniProtKB">
        <authorList>
            <consortium name="RefSeq"/>
        </authorList>
    </citation>
    <scope>IDENTIFICATION</scope>
    <source>
        <tissue evidence="11">Leaf</tissue>
    </source>
</reference>
<reference evidence="9" key="1">
    <citation type="journal article" date="2017" name="Plant J.">
        <title>The pomegranate (Punica granatum L.) genome and the genomics of punicalagin biosynthesis.</title>
        <authorList>
            <person name="Qin G."/>
            <person name="Xu C."/>
            <person name="Ming R."/>
            <person name="Tang H."/>
            <person name="Guyot R."/>
            <person name="Kramer E.M."/>
            <person name="Hu Y."/>
            <person name="Yi X."/>
            <person name="Qi Y."/>
            <person name="Xu X."/>
            <person name="Gao Z."/>
            <person name="Pan H."/>
            <person name="Jian J."/>
            <person name="Tian Y."/>
            <person name="Yue Z."/>
            <person name="Xu Y."/>
        </authorList>
    </citation>
    <scope>NUCLEOTIDE SEQUENCE [LARGE SCALE GENOMIC DNA]</scope>
    <source>
        <strain evidence="9">cv. Dabenzi</strain>
    </source>
</reference>
<keyword evidence="2" id="KW-0547">Nucleotide-binding</keyword>
<keyword evidence="10" id="KW-1185">Reference proteome</keyword>
<dbReference type="GeneID" id="116196464"/>
<reference evidence="10" key="3">
    <citation type="journal article" date="2020" name="Plant Biotechnol. J.">
        <title>The pomegranate (Punica granatum L.) draft genome dissects genetic divergence between soft- and hard-seeded cultivars.</title>
        <authorList>
            <person name="Luo X."/>
            <person name="Li H."/>
            <person name="Wu Z."/>
            <person name="Yao W."/>
            <person name="Zhao P."/>
            <person name="Cao D."/>
            <person name="Yu H."/>
            <person name="Li K."/>
            <person name="Poudel K."/>
            <person name="Zhao D."/>
            <person name="Zhang F."/>
            <person name="Xia X."/>
            <person name="Chen L."/>
            <person name="Wang Q."/>
            <person name="Jing D."/>
            <person name="Cao S."/>
        </authorList>
    </citation>
    <scope>NUCLEOTIDE SEQUENCE [LARGE SCALE GENOMIC DNA]</scope>
</reference>
<proteinExistence type="predicted"/>
<dbReference type="GO" id="GO:0005657">
    <property type="term" value="C:replication fork"/>
    <property type="evidence" value="ECO:0007669"/>
    <property type="project" value="TreeGrafter"/>
</dbReference>
<evidence type="ECO:0000313" key="10">
    <source>
        <dbReference type="Proteomes" id="UP000515151"/>
    </source>
</evidence>
<dbReference type="GO" id="GO:0045003">
    <property type="term" value="P:double-strand break repair via synthesis-dependent strand annealing"/>
    <property type="evidence" value="ECO:0007669"/>
    <property type="project" value="TreeGrafter"/>
</dbReference>
<accession>A0A218WKD7</accession>
<dbReference type="GO" id="GO:0071140">
    <property type="term" value="P:resolution of mitotic recombination intermediates"/>
    <property type="evidence" value="ECO:0007669"/>
    <property type="project" value="TreeGrafter"/>
</dbReference>
<dbReference type="GO" id="GO:0033065">
    <property type="term" value="C:Rad51C-XRCC3 complex"/>
    <property type="evidence" value="ECO:0007669"/>
    <property type="project" value="TreeGrafter"/>
</dbReference>
<dbReference type="RefSeq" id="XP_031382057.1">
    <property type="nucleotide sequence ID" value="XM_031526197.1"/>
</dbReference>
<gene>
    <name evidence="11" type="primary">LOC116196464</name>
    <name evidence="8" type="ORF">CDL15_Pgr021136</name>
</gene>
<evidence type="ECO:0000259" key="7">
    <source>
        <dbReference type="PROSITE" id="PS50162"/>
    </source>
</evidence>
<dbReference type="PANTHER" id="PTHR46487">
    <property type="entry name" value="DNA REPAIR PROTEIN XRCC3"/>
    <property type="match status" value="1"/>
</dbReference>
<dbReference type="AlphaFoldDB" id="A0A218WKD7"/>
<reference evidence="8" key="2">
    <citation type="submission" date="2017-06" db="EMBL/GenBank/DDBJ databases">
        <title>The pomegranate genome and the genomics of punicalagin biosynthesis.</title>
        <authorList>
            <person name="Xu C."/>
        </authorList>
    </citation>
    <scope>NUCLEOTIDE SEQUENCE [LARGE SCALE GENOMIC DNA]</scope>
    <source>
        <tissue evidence="8">Fresh leaf</tissue>
    </source>
</reference>
<keyword evidence="3" id="KW-0227">DNA damage</keyword>
<dbReference type="CDD" id="cd19491">
    <property type="entry name" value="XRCC3"/>
    <property type="match status" value="1"/>
</dbReference>
<name>A0A218WKD7_PUNGR</name>
<dbReference type="Gene3D" id="3.40.50.300">
    <property type="entry name" value="P-loop containing nucleotide triphosphate hydrolases"/>
    <property type="match status" value="1"/>
</dbReference>
<dbReference type="PIRSF" id="PIRSF005856">
    <property type="entry name" value="Rad51"/>
    <property type="match status" value="1"/>
</dbReference>
<dbReference type="InterPro" id="IPR020588">
    <property type="entry name" value="RecA_ATP-bd"/>
</dbReference>
<dbReference type="Proteomes" id="UP000515151">
    <property type="component" value="Chromosome 2"/>
</dbReference>
<evidence type="ECO:0000256" key="2">
    <source>
        <dbReference type="ARBA" id="ARBA00022741"/>
    </source>
</evidence>
<dbReference type="InterPro" id="IPR013632">
    <property type="entry name" value="Rad51_C"/>
</dbReference>
<dbReference type="InterPro" id="IPR047348">
    <property type="entry name" value="XRCC3-like_C"/>
</dbReference>
<dbReference type="PANTHER" id="PTHR46487:SF1">
    <property type="entry name" value="DNA REPAIR PROTEIN XRCC3"/>
    <property type="match status" value="1"/>
</dbReference>
<evidence type="ECO:0000313" key="8">
    <source>
        <dbReference type="EMBL" id="OWM72830.1"/>
    </source>
</evidence>
<comment type="subcellular location">
    <subcellularLocation>
        <location evidence="1">Nucleus</location>
    </subcellularLocation>
</comment>
<dbReference type="SUPFAM" id="SSF52540">
    <property type="entry name" value="P-loop containing nucleoside triphosphate hydrolases"/>
    <property type="match status" value="1"/>
</dbReference>
<dbReference type="InterPro" id="IPR027417">
    <property type="entry name" value="P-loop_NTPase"/>
</dbReference>
<dbReference type="GO" id="GO:0140664">
    <property type="term" value="F:ATP-dependent DNA damage sensor activity"/>
    <property type="evidence" value="ECO:0007669"/>
    <property type="project" value="InterPro"/>
</dbReference>
<dbReference type="GO" id="GO:0005524">
    <property type="term" value="F:ATP binding"/>
    <property type="evidence" value="ECO:0007669"/>
    <property type="project" value="UniProtKB-KW"/>
</dbReference>
<dbReference type="PROSITE" id="PS50162">
    <property type="entry name" value="RECA_2"/>
    <property type="match status" value="1"/>
</dbReference>
<feature type="domain" description="RecA family profile 1" evidence="7">
    <location>
        <begin position="12"/>
        <end position="195"/>
    </location>
</feature>
<dbReference type="GO" id="GO:0000722">
    <property type="term" value="P:telomere maintenance via recombination"/>
    <property type="evidence" value="ECO:0007669"/>
    <property type="project" value="TreeGrafter"/>
</dbReference>
<protein>
    <submittedName>
        <fullName evidence="11">DNA repair protein XRCC3 homolog</fullName>
    </submittedName>
</protein>